<dbReference type="KEGG" id="cput:CONPUDRAFT_42611"/>
<dbReference type="AlphaFoldDB" id="A0A5M3MGN8"/>
<reference evidence="3" key="1">
    <citation type="journal article" date="2012" name="Science">
        <title>The Paleozoic origin of enzymatic lignin decomposition reconstructed from 31 fungal genomes.</title>
        <authorList>
            <person name="Floudas D."/>
            <person name="Binder M."/>
            <person name="Riley R."/>
            <person name="Barry K."/>
            <person name="Blanchette R.A."/>
            <person name="Henrissat B."/>
            <person name="Martinez A.T."/>
            <person name="Otillar R."/>
            <person name="Spatafora J.W."/>
            <person name="Yadav J.S."/>
            <person name="Aerts A."/>
            <person name="Benoit I."/>
            <person name="Boyd A."/>
            <person name="Carlson A."/>
            <person name="Copeland A."/>
            <person name="Coutinho P.M."/>
            <person name="de Vries R.P."/>
            <person name="Ferreira P."/>
            <person name="Findley K."/>
            <person name="Foster B."/>
            <person name="Gaskell J."/>
            <person name="Glotzer D."/>
            <person name="Gorecki P."/>
            <person name="Heitman J."/>
            <person name="Hesse C."/>
            <person name="Hori C."/>
            <person name="Igarashi K."/>
            <person name="Jurgens J.A."/>
            <person name="Kallen N."/>
            <person name="Kersten P."/>
            <person name="Kohler A."/>
            <person name="Kuees U."/>
            <person name="Kumar T.K.A."/>
            <person name="Kuo A."/>
            <person name="LaButti K."/>
            <person name="Larrondo L.F."/>
            <person name="Lindquist E."/>
            <person name="Ling A."/>
            <person name="Lombard V."/>
            <person name="Lucas S."/>
            <person name="Lundell T."/>
            <person name="Martin R."/>
            <person name="McLaughlin D.J."/>
            <person name="Morgenstern I."/>
            <person name="Morin E."/>
            <person name="Murat C."/>
            <person name="Nagy L.G."/>
            <person name="Nolan M."/>
            <person name="Ohm R.A."/>
            <person name="Patyshakuliyeva A."/>
            <person name="Rokas A."/>
            <person name="Ruiz-Duenas F.J."/>
            <person name="Sabat G."/>
            <person name="Salamov A."/>
            <person name="Samejima M."/>
            <person name="Schmutz J."/>
            <person name="Slot J.C."/>
            <person name="St John F."/>
            <person name="Stenlid J."/>
            <person name="Sun H."/>
            <person name="Sun S."/>
            <person name="Syed K."/>
            <person name="Tsang A."/>
            <person name="Wiebenga A."/>
            <person name="Young D."/>
            <person name="Pisabarro A."/>
            <person name="Eastwood D.C."/>
            <person name="Martin F."/>
            <person name="Cullen D."/>
            <person name="Grigoriev I.V."/>
            <person name="Hibbett D.S."/>
        </authorList>
    </citation>
    <scope>NUCLEOTIDE SEQUENCE [LARGE SCALE GENOMIC DNA]</scope>
    <source>
        <strain evidence="3">RWD-64-598 SS2</strain>
    </source>
</reference>
<dbReference type="InterPro" id="IPR046522">
    <property type="entry name" value="DUF6699"/>
</dbReference>
<comment type="caution">
    <text evidence="2">The sequence shown here is derived from an EMBL/GenBank/DDBJ whole genome shotgun (WGS) entry which is preliminary data.</text>
</comment>
<proteinExistence type="predicted"/>
<name>A0A5M3MGN8_CONPW</name>
<evidence type="ECO:0000313" key="3">
    <source>
        <dbReference type="Proteomes" id="UP000053558"/>
    </source>
</evidence>
<accession>A0A5M3MGN8</accession>
<dbReference type="Pfam" id="PF20415">
    <property type="entry name" value="DUF6699"/>
    <property type="match status" value="1"/>
</dbReference>
<dbReference type="Proteomes" id="UP000053558">
    <property type="component" value="Unassembled WGS sequence"/>
</dbReference>
<protein>
    <recommendedName>
        <fullName evidence="1">DUF6699 domain-containing protein</fullName>
    </recommendedName>
</protein>
<evidence type="ECO:0000313" key="2">
    <source>
        <dbReference type="EMBL" id="EIW78110.1"/>
    </source>
</evidence>
<dbReference type="GeneID" id="19206922"/>
<sequence length="119" mass="13188">TALPAAALSQPATNPPIAALMIRCETLPWRLTIHPSENTTSVVTVSDVLEQLYRFFRRGATAEEYKALPSQAHRDSVAEAYRVRCMRAGAASFEGERRKGLKRVDFLVGHTKFLGFVPT</sequence>
<feature type="non-terminal residue" evidence="2">
    <location>
        <position position="1"/>
    </location>
</feature>
<feature type="domain" description="DUF6699" evidence="1">
    <location>
        <begin position="8"/>
        <end position="117"/>
    </location>
</feature>
<organism evidence="2 3">
    <name type="scientific">Coniophora puteana (strain RWD-64-598)</name>
    <name type="common">Brown rot fungus</name>
    <dbReference type="NCBI Taxonomy" id="741705"/>
    <lineage>
        <taxon>Eukaryota</taxon>
        <taxon>Fungi</taxon>
        <taxon>Dikarya</taxon>
        <taxon>Basidiomycota</taxon>
        <taxon>Agaricomycotina</taxon>
        <taxon>Agaricomycetes</taxon>
        <taxon>Agaricomycetidae</taxon>
        <taxon>Boletales</taxon>
        <taxon>Coniophorineae</taxon>
        <taxon>Coniophoraceae</taxon>
        <taxon>Coniophora</taxon>
    </lineage>
</organism>
<evidence type="ECO:0000259" key="1">
    <source>
        <dbReference type="Pfam" id="PF20415"/>
    </source>
</evidence>
<dbReference type="OMA" id="LMIRCET"/>
<dbReference type="EMBL" id="JH711582">
    <property type="protein sequence ID" value="EIW78110.1"/>
    <property type="molecule type" value="Genomic_DNA"/>
</dbReference>
<dbReference type="RefSeq" id="XP_007771090.1">
    <property type="nucleotide sequence ID" value="XM_007772900.1"/>
</dbReference>
<keyword evidence="3" id="KW-1185">Reference proteome</keyword>
<gene>
    <name evidence="2" type="ORF">CONPUDRAFT_42611</name>
</gene>
<feature type="non-terminal residue" evidence="2">
    <location>
        <position position="119"/>
    </location>
</feature>
<dbReference type="OrthoDB" id="3144234at2759"/>